<keyword evidence="2" id="KW-1185">Reference proteome</keyword>
<organism evidence="1 2">
    <name type="scientific">Vaccinium darrowii</name>
    <dbReference type="NCBI Taxonomy" id="229202"/>
    <lineage>
        <taxon>Eukaryota</taxon>
        <taxon>Viridiplantae</taxon>
        <taxon>Streptophyta</taxon>
        <taxon>Embryophyta</taxon>
        <taxon>Tracheophyta</taxon>
        <taxon>Spermatophyta</taxon>
        <taxon>Magnoliopsida</taxon>
        <taxon>eudicotyledons</taxon>
        <taxon>Gunneridae</taxon>
        <taxon>Pentapetalae</taxon>
        <taxon>asterids</taxon>
        <taxon>Ericales</taxon>
        <taxon>Ericaceae</taxon>
        <taxon>Vaccinioideae</taxon>
        <taxon>Vaccinieae</taxon>
        <taxon>Vaccinium</taxon>
    </lineage>
</organism>
<comment type="caution">
    <text evidence="1">The sequence shown here is derived from an EMBL/GenBank/DDBJ whole genome shotgun (WGS) entry which is preliminary data.</text>
</comment>
<reference evidence="1 2" key="1">
    <citation type="journal article" date="2021" name="Hortic Res">
        <title>High-quality reference genome and annotation aids understanding of berry development for evergreen blueberry (Vaccinium darrowii).</title>
        <authorList>
            <person name="Yu J."/>
            <person name="Hulse-Kemp A.M."/>
            <person name="Babiker E."/>
            <person name="Staton M."/>
        </authorList>
    </citation>
    <scope>NUCLEOTIDE SEQUENCE [LARGE SCALE GENOMIC DNA]</scope>
    <source>
        <strain evidence="2">cv. NJ 8807/NJ 8810</strain>
        <tissue evidence="1">Young leaf</tissue>
    </source>
</reference>
<name>A0ACB7ZM90_9ERIC</name>
<sequence length="164" mass="17453">MNQVQKESVPEEMNEIKKFCSDCKTSKTPLWRCGPSGPKSLCNACGIRYRKKRSATVGLNKGLEKKKEKSTTSSLTIAAAATSCDASSIAAAKNPSGGGDGGSGKGGNLCEGLRVRLVALGKEVVMLQRQRSPMKRQRSVKRKLGEEEQAAVLLMSLSCGSVFA</sequence>
<evidence type="ECO:0000313" key="1">
    <source>
        <dbReference type="EMBL" id="KAH7866988.1"/>
    </source>
</evidence>
<protein>
    <submittedName>
        <fullName evidence="1">Uncharacterized protein</fullName>
    </submittedName>
</protein>
<dbReference type="Proteomes" id="UP000828048">
    <property type="component" value="Chromosome 9"/>
</dbReference>
<dbReference type="EMBL" id="CM037159">
    <property type="protein sequence ID" value="KAH7866988.1"/>
    <property type="molecule type" value="Genomic_DNA"/>
</dbReference>
<gene>
    <name evidence="1" type="ORF">Vadar_027531</name>
</gene>
<evidence type="ECO:0000313" key="2">
    <source>
        <dbReference type="Proteomes" id="UP000828048"/>
    </source>
</evidence>
<accession>A0ACB7ZM90</accession>
<proteinExistence type="predicted"/>